<dbReference type="Gene3D" id="2.60.120.430">
    <property type="entry name" value="Galactose-binding lectin"/>
    <property type="match status" value="1"/>
</dbReference>
<keyword evidence="2" id="KW-1185">Reference proteome</keyword>
<gene>
    <name evidence="1" type="ORF">BCR44DRAFT_1035647</name>
</gene>
<proteinExistence type="predicted"/>
<reference evidence="1 2" key="1">
    <citation type="submission" date="2016-07" db="EMBL/GenBank/DDBJ databases">
        <title>Pervasive Adenine N6-methylation of Active Genes in Fungi.</title>
        <authorList>
            <consortium name="DOE Joint Genome Institute"/>
            <person name="Mondo S.J."/>
            <person name="Dannebaum R.O."/>
            <person name="Kuo R.C."/>
            <person name="Labutti K."/>
            <person name="Haridas S."/>
            <person name="Kuo A."/>
            <person name="Salamov A."/>
            <person name="Ahrendt S.R."/>
            <person name="Lipzen A."/>
            <person name="Sullivan W."/>
            <person name="Andreopoulos W.B."/>
            <person name="Clum A."/>
            <person name="Lindquist E."/>
            <person name="Daum C."/>
            <person name="Ramamoorthy G.K."/>
            <person name="Gryganskyi A."/>
            <person name="Culley D."/>
            <person name="Magnuson J.K."/>
            <person name="James T.Y."/>
            <person name="O'Malley M.A."/>
            <person name="Stajich J.E."/>
            <person name="Spatafora J.W."/>
            <person name="Visel A."/>
            <person name="Grigoriev I.V."/>
        </authorList>
    </citation>
    <scope>NUCLEOTIDE SEQUENCE [LARGE SCALE GENOMIC DNA]</scope>
    <source>
        <strain evidence="1 2">PL171</strain>
    </source>
</reference>
<sequence>MLSVDHRNPETHHDITRYKRDFADGTKFEKNTYITWRFPNGQRNDRLFIVVNEMRPQLLIPRQNNLTYSWSNDARSWNTVPASGISSTLETLNDEWNRRNVSISLPRLARFFRVNWPDCEWDTQAQRATCRYYYSPTINHFCAANSWALERANVRTCYPRGELNPAPVNPTPKYCSAQMINDYWDFRLNGNAQNLLGAYSSADGSMSRVQLHYPKQGLGQGMRALNVNRPDAYWVESLQTTNVCHDASRFTHLHLEIQARAGFSANVELEAGPGAGRCNERGGPRAQVNLASYAQFTSSEPTKQKIVIPLSDFAGVDPRHLRSIVINNFVNPSHGWVYLDNVAFTGAASPAPIRATPNQATYRFSLLAPNRRLDFGCANPAAHFNNTPAALKFSATVSTPDTHFDIVLRTSAAPGCARGVRETVVSSRDFTRFAEDDAEAPFEFVVPVPADRHIVSMEVEDIWPLGASVVVRDVRLGLAGCVEAADAVRPKYTPKAYPVGGVQRAFTDIFPAPVVG</sequence>
<accession>A0A1Y2HSI8</accession>
<dbReference type="AlphaFoldDB" id="A0A1Y2HSI8"/>
<name>A0A1Y2HSI8_9FUNG</name>
<dbReference type="EMBL" id="MCFL01000012">
    <property type="protein sequence ID" value="ORZ37566.1"/>
    <property type="molecule type" value="Genomic_DNA"/>
</dbReference>
<dbReference type="Proteomes" id="UP000193411">
    <property type="component" value="Unassembled WGS sequence"/>
</dbReference>
<evidence type="ECO:0000313" key="2">
    <source>
        <dbReference type="Proteomes" id="UP000193411"/>
    </source>
</evidence>
<organism evidence="1 2">
    <name type="scientific">Catenaria anguillulae PL171</name>
    <dbReference type="NCBI Taxonomy" id="765915"/>
    <lineage>
        <taxon>Eukaryota</taxon>
        <taxon>Fungi</taxon>
        <taxon>Fungi incertae sedis</taxon>
        <taxon>Blastocladiomycota</taxon>
        <taxon>Blastocladiomycetes</taxon>
        <taxon>Blastocladiales</taxon>
        <taxon>Catenariaceae</taxon>
        <taxon>Catenaria</taxon>
    </lineage>
</organism>
<protein>
    <submittedName>
        <fullName evidence="1">Uncharacterized protein</fullName>
    </submittedName>
</protein>
<evidence type="ECO:0000313" key="1">
    <source>
        <dbReference type="EMBL" id="ORZ37566.1"/>
    </source>
</evidence>
<comment type="caution">
    <text evidence="1">The sequence shown here is derived from an EMBL/GenBank/DDBJ whole genome shotgun (WGS) entry which is preliminary data.</text>
</comment>